<sequence length="29" mass="3398">MIYFNVRFTAFNNTVGLHIICSCRKNTMC</sequence>
<dbReference type="AlphaFoldDB" id="A0A0E9PRR0"/>
<name>A0A0E9PRR0_ANGAN</name>
<organism evidence="1">
    <name type="scientific">Anguilla anguilla</name>
    <name type="common">European freshwater eel</name>
    <name type="synonym">Muraena anguilla</name>
    <dbReference type="NCBI Taxonomy" id="7936"/>
    <lineage>
        <taxon>Eukaryota</taxon>
        <taxon>Metazoa</taxon>
        <taxon>Chordata</taxon>
        <taxon>Craniata</taxon>
        <taxon>Vertebrata</taxon>
        <taxon>Euteleostomi</taxon>
        <taxon>Actinopterygii</taxon>
        <taxon>Neopterygii</taxon>
        <taxon>Teleostei</taxon>
        <taxon>Anguilliformes</taxon>
        <taxon>Anguillidae</taxon>
        <taxon>Anguilla</taxon>
    </lineage>
</organism>
<reference evidence="1" key="2">
    <citation type="journal article" date="2015" name="Fish Shellfish Immunol.">
        <title>Early steps in the European eel (Anguilla anguilla)-Vibrio vulnificus interaction in the gills: Role of the RtxA13 toxin.</title>
        <authorList>
            <person name="Callol A."/>
            <person name="Pajuelo D."/>
            <person name="Ebbesson L."/>
            <person name="Teles M."/>
            <person name="MacKenzie S."/>
            <person name="Amaro C."/>
        </authorList>
    </citation>
    <scope>NUCLEOTIDE SEQUENCE</scope>
</reference>
<reference evidence="1" key="1">
    <citation type="submission" date="2014-11" db="EMBL/GenBank/DDBJ databases">
        <authorList>
            <person name="Amaro Gonzalez C."/>
        </authorList>
    </citation>
    <scope>NUCLEOTIDE SEQUENCE</scope>
</reference>
<dbReference type="EMBL" id="GBXM01102024">
    <property type="protein sequence ID" value="JAH06553.1"/>
    <property type="molecule type" value="Transcribed_RNA"/>
</dbReference>
<evidence type="ECO:0000313" key="1">
    <source>
        <dbReference type="EMBL" id="JAH06553.1"/>
    </source>
</evidence>
<dbReference type="PROSITE" id="PS51257">
    <property type="entry name" value="PROKAR_LIPOPROTEIN"/>
    <property type="match status" value="1"/>
</dbReference>
<accession>A0A0E9PRR0</accession>
<protein>
    <submittedName>
        <fullName evidence="1">Uncharacterized protein</fullName>
    </submittedName>
</protein>
<proteinExistence type="predicted"/>